<keyword evidence="9" id="KW-1185">Reference proteome</keyword>
<evidence type="ECO:0000256" key="1">
    <source>
        <dbReference type="ARBA" id="ARBA00004383"/>
    </source>
</evidence>
<comment type="similarity">
    <text evidence="2">Belongs to the thioredoxin family. DsbE subfamily.</text>
</comment>
<dbReference type="Gene3D" id="3.40.30.10">
    <property type="entry name" value="Glutaredoxin"/>
    <property type="match status" value="1"/>
</dbReference>
<keyword evidence="5" id="KW-0676">Redox-active center</keyword>
<dbReference type="SUPFAM" id="SSF52833">
    <property type="entry name" value="Thioredoxin-like"/>
    <property type="match status" value="1"/>
</dbReference>
<comment type="caution">
    <text evidence="8">The sequence shown here is derived from an EMBL/GenBank/DDBJ whole genome shotgun (WGS) entry which is preliminary data.</text>
</comment>
<dbReference type="PROSITE" id="PS51352">
    <property type="entry name" value="THIOREDOXIN_2"/>
    <property type="match status" value="1"/>
</dbReference>
<organism evidence="8 9">
    <name type="scientific">Stenotrophomonas ginsengisoli</name>
    <dbReference type="NCBI Taxonomy" id="336566"/>
    <lineage>
        <taxon>Bacteria</taxon>
        <taxon>Pseudomonadati</taxon>
        <taxon>Pseudomonadota</taxon>
        <taxon>Gammaproteobacteria</taxon>
        <taxon>Lysobacterales</taxon>
        <taxon>Lysobacteraceae</taxon>
        <taxon>Stenotrophomonas</taxon>
    </lineage>
</organism>
<dbReference type="Pfam" id="PF08534">
    <property type="entry name" value="Redoxin"/>
    <property type="match status" value="1"/>
</dbReference>
<dbReference type="InterPro" id="IPR013766">
    <property type="entry name" value="Thioredoxin_domain"/>
</dbReference>
<comment type="subcellular location">
    <subcellularLocation>
        <location evidence="1">Cell inner membrane</location>
        <topology evidence="1">Single-pass membrane protein</topology>
        <orientation evidence="1">Periplasmic side</orientation>
    </subcellularLocation>
</comment>
<dbReference type="InterPro" id="IPR036249">
    <property type="entry name" value="Thioredoxin-like_sf"/>
</dbReference>
<dbReference type="Proteomes" id="UP000050956">
    <property type="component" value="Unassembled WGS sequence"/>
</dbReference>
<evidence type="ECO:0000256" key="2">
    <source>
        <dbReference type="ARBA" id="ARBA00007758"/>
    </source>
</evidence>
<feature type="transmembrane region" description="Helical" evidence="6">
    <location>
        <begin position="12"/>
        <end position="32"/>
    </location>
</feature>
<keyword evidence="6" id="KW-0472">Membrane</keyword>
<reference evidence="8 9" key="1">
    <citation type="submission" date="2015-05" db="EMBL/GenBank/DDBJ databases">
        <title>Genome sequencing and analysis of members of genus Stenotrophomonas.</title>
        <authorList>
            <person name="Patil P.P."/>
            <person name="Midha S."/>
            <person name="Patil P.B."/>
        </authorList>
    </citation>
    <scope>NUCLEOTIDE SEQUENCE [LARGE SCALE GENOMIC DNA]</scope>
    <source>
        <strain evidence="8 9">DSM 24757</strain>
    </source>
</reference>
<dbReference type="PROSITE" id="PS00194">
    <property type="entry name" value="THIOREDOXIN_1"/>
    <property type="match status" value="1"/>
</dbReference>
<evidence type="ECO:0000256" key="4">
    <source>
        <dbReference type="ARBA" id="ARBA00023157"/>
    </source>
</evidence>
<evidence type="ECO:0000313" key="9">
    <source>
        <dbReference type="Proteomes" id="UP000050956"/>
    </source>
</evidence>
<dbReference type="PANTHER" id="PTHR42852">
    <property type="entry name" value="THIOL:DISULFIDE INTERCHANGE PROTEIN DSBE"/>
    <property type="match status" value="1"/>
</dbReference>
<name>A0A0R0D760_9GAMM</name>
<protein>
    <submittedName>
        <fullName evidence="8">Thiol:disulfide interchange protein</fullName>
    </submittedName>
</protein>
<keyword evidence="6" id="KW-0812">Transmembrane</keyword>
<evidence type="ECO:0000256" key="6">
    <source>
        <dbReference type="SAM" id="Phobius"/>
    </source>
</evidence>
<dbReference type="NCBIfam" id="TIGR00385">
    <property type="entry name" value="dsbE"/>
    <property type="match status" value="1"/>
</dbReference>
<dbReference type="PATRIC" id="fig|336566.3.peg.444"/>
<feature type="domain" description="Thioredoxin" evidence="7">
    <location>
        <begin position="48"/>
        <end position="186"/>
    </location>
</feature>
<accession>A0A0R0D760</accession>
<dbReference type="EMBL" id="LDJM01000012">
    <property type="protein sequence ID" value="KRG78169.1"/>
    <property type="molecule type" value="Genomic_DNA"/>
</dbReference>
<keyword evidence="4" id="KW-1015">Disulfide bond</keyword>
<proteinExistence type="inferred from homology"/>
<dbReference type="PANTHER" id="PTHR42852:SF6">
    <property type="entry name" value="THIOL:DISULFIDE INTERCHANGE PROTEIN DSBE"/>
    <property type="match status" value="1"/>
</dbReference>
<dbReference type="InterPro" id="IPR013740">
    <property type="entry name" value="Redoxin"/>
</dbReference>
<dbReference type="STRING" id="336566.ABB30_05515"/>
<dbReference type="InterPro" id="IPR017937">
    <property type="entry name" value="Thioredoxin_CS"/>
</dbReference>
<evidence type="ECO:0000256" key="5">
    <source>
        <dbReference type="ARBA" id="ARBA00023284"/>
    </source>
</evidence>
<dbReference type="GO" id="GO:0030288">
    <property type="term" value="C:outer membrane-bounded periplasmic space"/>
    <property type="evidence" value="ECO:0007669"/>
    <property type="project" value="InterPro"/>
</dbReference>
<dbReference type="OrthoDB" id="9799347at2"/>
<dbReference type="InterPro" id="IPR004799">
    <property type="entry name" value="Periplasmic_diS_OxRdtase_DsbE"/>
</dbReference>
<evidence type="ECO:0000313" key="8">
    <source>
        <dbReference type="EMBL" id="KRG78169.1"/>
    </source>
</evidence>
<dbReference type="RefSeq" id="WP_057637303.1">
    <property type="nucleotide sequence ID" value="NZ_LDJM01000012.1"/>
</dbReference>
<dbReference type="CDD" id="cd03010">
    <property type="entry name" value="TlpA_like_DsbE"/>
    <property type="match status" value="1"/>
</dbReference>
<dbReference type="InterPro" id="IPR050553">
    <property type="entry name" value="Thioredoxin_ResA/DsbE_sf"/>
</dbReference>
<evidence type="ECO:0000256" key="3">
    <source>
        <dbReference type="ARBA" id="ARBA00022748"/>
    </source>
</evidence>
<dbReference type="AlphaFoldDB" id="A0A0R0D760"/>
<keyword evidence="3" id="KW-0201">Cytochrome c-type biogenesis</keyword>
<gene>
    <name evidence="8" type="ORF">ABB30_05515</name>
</gene>
<dbReference type="GO" id="GO:0005886">
    <property type="term" value="C:plasma membrane"/>
    <property type="evidence" value="ECO:0007669"/>
    <property type="project" value="UniProtKB-SubCell"/>
</dbReference>
<keyword evidence="6" id="KW-1133">Transmembrane helix</keyword>
<dbReference type="GO" id="GO:0015036">
    <property type="term" value="F:disulfide oxidoreductase activity"/>
    <property type="evidence" value="ECO:0007669"/>
    <property type="project" value="InterPro"/>
</dbReference>
<dbReference type="GO" id="GO:0017004">
    <property type="term" value="P:cytochrome complex assembly"/>
    <property type="evidence" value="ECO:0007669"/>
    <property type="project" value="UniProtKB-KW"/>
</dbReference>
<evidence type="ECO:0000259" key="7">
    <source>
        <dbReference type="PROSITE" id="PS51352"/>
    </source>
</evidence>
<sequence length="209" mass="22273">MTPSPDTRKPIPPVAIVIGVLFFLGLIGLMLFGVMRSGDSQRDALPSPLIGQPAPAFSLPVLHDPAISVSSSELAGAPYVLNVWGSWCPACAAEHAVLSRFALQRSVRVVGYNWKDEPADAKAWLERLGNPYFVVLTDYEGNIALDWGITAAPETFLIDAEGIVRWKHSGALTDAVIEQQLRPLLATYGNADPVAAGHTPAPAPASVQP</sequence>